<evidence type="ECO:0000313" key="3">
    <source>
        <dbReference type="EMBL" id="CAB4906995.1"/>
    </source>
</evidence>
<dbReference type="InterPro" id="IPR020904">
    <property type="entry name" value="Sc_DH/Rdtase_CS"/>
</dbReference>
<dbReference type="PROSITE" id="PS00061">
    <property type="entry name" value="ADH_SHORT"/>
    <property type="match status" value="1"/>
</dbReference>
<dbReference type="InterPro" id="IPR036291">
    <property type="entry name" value="NAD(P)-bd_dom_sf"/>
</dbReference>
<dbReference type="SUPFAM" id="SSF51735">
    <property type="entry name" value="NAD(P)-binding Rossmann-fold domains"/>
    <property type="match status" value="1"/>
</dbReference>
<protein>
    <submittedName>
        <fullName evidence="2">Unannotated protein</fullName>
    </submittedName>
</protein>
<evidence type="ECO:0000313" key="2">
    <source>
        <dbReference type="EMBL" id="CAB4751672.1"/>
    </source>
</evidence>
<dbReference type="PRINTS" id="PR00080">
    <property type="entry name" value="SDRFAMILY"/>
</dbReference>
<dbReference type="Gene3D" id="3.40.50.720">
    <property type="entry name" value="NAD(P)-binding Rossmann-like Domain"/>
    <property type="match status" value="1"/>
</dbReference>
<sequence>MTAGLGAPRDLAGKVAIVTGASRGVGAAIAVALGAAGCKVVCAARATAANPLRLPGTVDATVEQIVAAGGEALAVPTNLAEEDDIVAMVARTVEHFGGVDLLVNNAAITFVGGLDIPRKRYDLIMNVNATAPLIAMREAAPHMARAGGGSIVNVSSAAALIPVEGLMAYGMSKLALEHLTLDAARELHAQGTNVNCFRIDVPVASEGFLANAPGADHDTWEPCSVAAEGVVWMLRRPVAYTGRRESMHALRGREGIMASQARTPSPHDPPLDLFDGLYHSSGNDAFVDG</sequence>
<evidence type="ECO:0000256" key="1">
    <source>
        <dbReference type="ARBA" id="ARBA00006484"/>
    </source>
</evidence>
<dbReference type="EMBL" id="CAEZYR010000067">
    <property type="protein sequence ID" value="CAB4751672.1"/>
    <property type="molecule type" value="Genomic_DNA"/>
</dbReference>
<accession>A0A6J6TVT5</accession>
<dbReference type="AlphaFoldDB" id="A0A6J6TVT5"/>
<dbReference type="InterPro" id="IPR002347">
    <property type="entry name" value="SDR_fam"/>
</dbReference>
<dbReference type="PRINTS" id="PR00081">
    <property type="entry name" value="GDHRDH"/>
</dbReference>
<comment type="similarity">
    <text evidence="1">Belongs to the short-chain dehydrogenases/reductases (SDR) family.</text>
</comment>
<organism evidence="2">
    <name type="scientific">freshwater metagenome</name>
    <dbReference type="NCBI Taxonomy" id="449393"/>
    <lineage>
        <taxon>unclassified sequences</taxon>
        <taxon>metagenomes</taxon>
        <taxon>ecological metagenomes</taxon>
    </lineage>
</organism>
<reference evidence="2" key="1">
    <citation type="submission" date="2020-05" db="EMBL/GenBank/DDBJ databases">
        <authorList>
            <person name="Chiriac C."/>
            <person name="Salcher M."/>
            <person name="Ghai R."/>
            <person name="Kavagutti S V."/>
        </authorList>
    </citation>
    <scope>NUCLEOTIDE SEQUENCE</scope>
</reference>
<dbReference type="PANTHER" id="PTHR43943:SF2">
    <property type="entry name" value="DEHYDROGENASE_REDUCTASE 4"/>
    <property type="match status" value="1"/>
</dbReference>
<proteinExistence type="inferred from homology"/>
<dbReference type="PANTHER" id="PTHR43943">
    <property type="entry name" value="DEHYDROGENASE/REDUCTASE (SDR FAMILY) MEMBER 4"/>
    <property type="match status" value="1"/>
</dbReference>
<name>A0A6J6TVT5_9ZZZZ</name>
<gene>
    <name evidence="2" type="ORF">UFOPK2754_01843</name>
    <name evidence="3" type="ORF">UFOPK3543_01214</name>
    <name evidence="4" type="ORF">UFOPK3967_01374</name>
</gene>
<dbReference type="EMBL" id="CAFBOS010000075">
    <property type="protein sequence ID" value="CAB4996651.1"/>
    <property type="molecule type" value="Genomic_DNA"/>
</dbReference>
<evidence type="ECO:0000313" key="4">
    <source>
        <dbReference type="EMBL" id="CAB4996651.1"/>
    </source>
</evidence>
<dbReference type="Pfam" id="PF00106">
    <property type="entry name" value="adh_short"/>
    <property type="match status" value="1"/>
</dbReference>
<dbReference type="EMBL" id="CAFBMH010000036">
    <property type="protein sequence ID" value="CAB4906995.1"/>
    <property type="molecule type" value="Genomic_DNA"/>
</dbReference>